<dbReference type="SUPFAM" id="SSF46785">
    <property type="entry name" value="Winged helix' DNA-binding domain"/>
    <property type="match status" value="1"/>
</dbReference>
<dbReference type="AlphaFoldDB" id="A0A100YW56"/>
<sequence length="142" mass="15591">MALTGDGNQDHALTRAGEDYLESIYRLSKESGDSDGSVRSVDVAEQLEVSKASVNKALSMLKEEGMVNQSRYGRVTLTPEGKEYAAIVWRAHRALRAFLEADLGVEAERADEEACLMEHVLSADTMSRLIDYLAKQGVTIPD</sequence>
<dbReference type="InterPro" id="IPR036390">
    <property type="entry name" value="WH_DNA-bd_sf"/>
</dbReference>
<keyword evidence="5" id="KW-0678">Repressor</keyword>
<protein>
    <recommendedName>
        <fullName evidence="11">Manganese transport regulator</fullName>
    </recommendedName>
</protein>
<comment type="subcellular location">
    <subcellularLocation>
        <location evidence="1">Cytoplasm</location>
    </subcellularLocation>
</comment>
<dbReference type="Pfam" id="PF01325">
    <property type="entry name" value="Fe_dep_repress"/>
    <property type="match status" value="1"/>
</dbReference>
<comment type="caution">
    <text evidence="13">The sequence shown here is derived from an EMBL/GenBank/DDBJ whole genome shotgun (WGS) entry which is preliminary data.</text>
</comment>
<dbReference type="InterPro" id="IPR036388">
    <property type="entry name" value="WH-like_DNA-bd_sf"/>
</dbReference>
<accession>A0A100YW56</accession>
<dbReference type="GO" id="GO:0046914">
    <property type="term" value="F:transition metal ion binding"/>
    <property type="evidence" value="ECO:0007669"/>
    <property type="project" value="InterPro"/>
</dbReference>
<evidence type="ECO:0000256" key="5">
    <source>
        <dbReference type="ARBA" id="ARBA00022491"/>
    </source>
</evidence>
<dbReference type="Gene3D" id="1.10.60.10">
    <property type="entry name" value="Iron dependent repressor, metal binding and dimerisation domain"/>
    <property type="match status" value="1"/>
</dbReference>
<evidence type="ECO:0000256" key="6">
    <source>
        <dbReference type="ARBA" id="ARBA00023015"/>
    </source>
</evidence>
<dbReference type="InterPro" id="IPR022689">
    <property type="entry name" value="Iron_dep_repressor"/>
</dbReference>
<evidence type="ECO:0000256" key="2">
    <source>
        <dbReference type="ARBA" id="ARBA00007871"/>
    </source>
</evidence>
<dbReference type="SMART" id="SM00529">
    <property type="entry name" value="HTH_DTXR"/>
    <property type="match status" value="1"/>
</dbReference>
<dbReference type="PROSITE" id="PS50944">
    <property type="entry name" value="HTH_DTXR"/>
    <property type="match status" value="1"/>
</dbReference>
<dbReference type="EMBL" id="LOJF01000001">
    <property type="protein sequence ID" value="KUH58785.1"/>
    <property type="molecule type" value="Genomic_DNA"/>
</dbReference>
<evidence type="ECO:0000256" key="1">
    <source>
        <dbReference type="ARBA" id="ARBA00004496"/>
    </source>
</evidence>
<evidence type="ECO:0000313" key="13">
    <source>
        <dbReference type="EMBL" id="KUH58785.1"/>
    </source>
</evidence>
<evidence type="ECO:0000256" key="4">
    <source>
        <dbReference type="ARBA" id="ARBA00022490"/>
    </source>
</evidence>
<dbReference type="RefSeq" id="WP_059052398.1">
    <property type="nucleotide sequence ID" value="NZ_JAZHSO010000003.1"/>
</dbReference>
<evidence type="ECO:0000256" key="10">
    <source>
        <dbReference type="ARBA" id="ARBA00023211"/>
    </source>
</evidence>
<dbReference type="InterPro" id="IPR036421">
    <property type="entry name" value="Fe_dep_repressor_sf"/>
</dbReference>
<dbReference type="Proteomes" id="UP000054078">
    <property type="component" value="Unassembled WGS sequence"/>
</dbReference>
<dbReference type="SUPFAM" id="SSF47979">
    <property type="entry name" value="Iron-dependent repressor protein, dimerization domain"/>
    <property type="match status" value="1"/>
</dbReference>
<proteinExistence type="inferred from homology"/>
<dbReference type="InterPro" id="IPR022687">
    <property type="entry name" value="HTH_DTXR"/>
</dbReference>
<dbReference type="PANTHER" id="PTHR33238:SF11">
    <property type="entry name" value="TRANSCRIPTIONAL REGULATOR MNTR"/>
    <property type="match status" value="1"/>
</dbReference>
<dbReference type="PANTHER" id="PTHR33238">
    <property type="entry name" value="IRON (METAL) DEPENDENT REPRESSOR, DTXR FAMILY"/>
    <property type="match status" value="1"/>
</dbReference>
<dbReference type="GO" id="GO:0003700">
    <property type="term" value="F:DNA-binding transcription factor activity"/>
    <property type="evidence" value="ECO:0007669"/>
    <property type="project" value="InterPro"/>
</dbReference>
<keyword evidence="10" id="KW-0464">Manganese</keyword>
<comment type="similarity">
    <text evidence="2">Belongs to the DtxR/MntR family.</text>
</comment>
<evidence type="ECO:0000313" key="14">
    <source>
        <dbReference type="Proteomes" id="UP000054078"/>
    </source>
</evidence>
<dbReference type="OrthoDB" id="9791355at2"/>
<evidence type="ECO:0000256" key="8">
    <source>
        <dbReference type="ARBA" id="ARBA00023159"/>
    </source>
</evidence>
<evidence type="ECO:0000256" key="3">
    <source>
        <dbReference type="ARBA" id="ARBA00011738"/>
    </source>
</evidence>
<keyword evidence="8" id="KW-0010">Activator</keyword>
<keyword evidence="14" id="KW-1185">Reference proteome</keyword>
<evidence type="ECO:0000256" key="9">
    <source>
        <dbReference type="ARBA" id="ARBA00023163"/>
    </source>
</evidence>
<keyword evidence="6" id="KW-0805">Transcription regulation</keyword>
<dbReference type="InterPro" id="IPR050536">
    <property type="entry name" value="DtxR_MntR_Metal-Reg"/>
</dbReference>
<evidence type="ECO:0000256" key="7">
    <source>
        <dbReference type="ARBA" id="ARBA00023125"/>
    </source>
</evidence>
<dbReference type="Pfam" id="PF02742">
    <property type="entry name" value="Fe_dep_repr_C"/>
    <property type="match status" value="1"/>
</dbReference>
<dbReference type="GO" id="GO:0005737">
    <property type="term" value="C:cytoplasm"/>
    <property type="evidence" value="ECO:0007669"/>
    <property type="project" value="UniProtKB-SubCell"/>
</dbReference>
<feature type="domain" description="HTH dtxR-type" evidence="12">
    <location>
        <begin position="13"/>
        <end position="78"/>
    </location>
</feature>
<organism evidence="13 14">
    <name type="scientific">Tractidigestivibacter scatoligenes</name>
    <name type="common">Olsenella scatoligenes</name>
    <dbReference type="NCBI Taxonomy" id="1299998"/>
    <lineage>
        <taxon>Bacteria</taxon>
        <taxon>Bacillati</taxon>
        <taxon>Actinomycetota</taxon>
        <taxon>Coriobacteriia</taxon>
        <taxon>Coriobacteriales</taxon>
        <taxon>Atopobiaceae</taxon>
        <taxon>Tractidigestivibacter</taxon>
    </lineage>
</organism>
<dbReference type="GO" id="GO:0003677">
    <property type="term" value="F:DNA binding"/>
    <property type="evidence" value="ECO:0007669"/>
    <property type="project" value="UniProtKB-KW"/>
</dbReference>
<keyword evidence="4" id="KW-0963">Cytoplasm</keyword>
<comment type="subunit">
    <text evidence="3">Homodimer.</text>
</comment>
<dbReference type="STRING" id="1299998.AUL39_00015"/>
<gene>
    <name evidence="13" type="ORF">AUL39_00015</name>
</gene>
<keyword evidence="7" id="KW-0238">DNA-binding</keyword>
<keyword evidence="9" id="KW-0804">Transcription</keyword>
<name>A0A100YW56_TRASO</name>
<dbReference type="InterPro" id="IPR001367">
    <property type="entry name" value="Fe_dep_repressor"/>
</dbReference>
<evidence type="ECO:0000259" key="12">
    <source>
        <dbReference type="PROSITE" id="PS50944"/>
    </source>
</evidence>
<dbReference type="GO" id="GO:0046983">
    <property type="term" value="F:protein dimerization activity"/>
    <property type="evidence" value="ECO:0007669"/>
    <property type="project" value="InterPro"/>
</dbReference>
<dbReference type="Gene3D" id="1.10.10.10">
    <property type="entry name" value="Winged helix-like DNA-binding domain superfamily/Winged helix DNA-binding domain"/>
    <property type="match status" value="1"/>
</dbReference>
<evidence type="ECO:0000256" key="11">
    <source>
        <dbReference type="ARBA" id="ARBA00032593"/>
    </source>
</evidence>
<reference evidence="13 14" key="1">
    <citation type="submission" date="2015-12" db="EMBL/GenBank/DDBJ databases">
        <title>Draft Genome Sequence of Olsenella scatoligenes SK9K4T; a Producer of 3-Methylindole- (skatole) and 4-Methylphenol- (p-cresol) Isolated from Pig Feces.</title>
        <authorList>
            <person name="Li X."/>
            <person name="Borg B."/>
            <person name="Canibe N."/>
        </authorList>
    </citation>
    <scope>NUCLEOTIDE SEQUENCE [LARGE SCALE GENOMIC DNA]</scope>
    <source>
        <strain evidence="13 14">SK9K4</strain>
    </source>
</reference>